<dbReference type="PROSITE" id="PS00622">
    <property type="entry name" value="HTH_LUXR_1"/>
    <property type="match status" value="1"/>
</dbReference>
<keyword evidence="9" id="KW-1185">Reference proteome</keyword>
<dbReference type="Pfam" id="PF00072">
    <property type="entry name" value="Response_reg"/>
    <property type="match status" value="1"/>
</dbReference>
<dbReference type="InterPro" id="IPR039420">
    <property type="entry name" value="WalR-like"/>
</dbReference>
<dbReference type="InterPro" id="IPR058245">
    <property type="entry name" value="NreC/VraR/RcsB-like_REC"/>
</dbReference>
<evidence type="ECO:0000313" key="8">
    <source>
        <dbReference type="EMBL" id="MDR7361566.1"/>
    </source>
</evidence>
<evidence type="ECO:0000259" key="6">
    <source>
        <dbReference type="PROSITE" id="PS50043"/>
    </source>
</evidence>
<sequence>MTGTVRVLLADDQELVRTGLRMILETEPDLTVVGEVGDGEAAVRAAARLAPDVVVMDIRMPRLDGVEATRRVVAGGPDTPRVLIVTTFDSDSLLGDALRAGASGYLLKNAPAEQMVDAVRAVAAGEGLLSREVTRRVIEGFAGAGRSAPDPALVVRLERLTDREREVLGLVARGLSNQEIADELFLSTGTVKTHVARLLAKLEVRDRVAAVVLAYESGAAGR</sequence>
<evidence type="ECO:0000256" key="3">
    <source>
        <dbReference type="ARBA" id="ARBA00023125"/>
    </source>
</evidence>
<name>A0ABU2BTG6_9ACTN</name>
<dbReference type="PANTHER" id="PTHR43214">
    <property type="entry name" value="TWO-COMPONENT RESPONSE REGULATOR"/>
    <property type="match status" value="1"/>
</dbReference>
<evidence type="ECO:0000256" key="4">
    <source>
        <dbReference type="ARBA" id="ARBA00023163"/>
    </source>
</evidence>
<reference evidence="8 9" key="1">
    <citation type="submission" date="2023-07" db="EMBL/GenBank/DDBJ databases">
        <title>Sequencing the genomes of 1000 actinobacteria strains.</title>
        <authorList>
            <person name="Klenk H.-P."/>
        </authorList>
    </citation>
    <scope>NUCLEOTIDE SEQUENCE [LARGE SCALE GENOMIC DNA]</scope>
    <source>
        <strain evidence="8 9">DSM 19426</strain>
    </source>
</reference>
<dbReference type="SMART" id="SM00448">
    <property type="entry name" value="REC"/>
    <property type="match status" value="1"/>
</dbReference>
<dbReference type="RefSeq" id="WP_310299689.1">
    <property type="nucleotide sequence ID" value="NZ_BAAAPS010000007.1"/>
</dbReference>
<dbReference type="SUPFAM" id="SSF46894">
    <property type="entry name" value="C-terminal effector domain of the bipartite response regulators"/>
    <property type="match status" value="1"/>
</dbReference>
<accession>A0ABU2BTG6</accession>
<gene>
    <name evidence="8" type="ORF">J2S63_001119</name>
</gene>
<feature type="domain" description="HTH luxR-type" evidence="6">
    <location>
        <begin position="153"/>
        <end position="218"/>
    </location>
</feature>
<keyword evidence="2" id="KW-0805">Transcription regulation</keyword>
<evidence type="ECO:0000259" key="7">
    <source>
        <dbReference type="PROSITE" id="PS50110"/>
    </source>
</evidence>
<dbReference type="PRINTS" id="PR00038">
    <property type="entry name" value="HTHLUXR"/>
</dbReference>
<keyword evidence="4" id="KW-0804">Transcription</keyword>
<dbReference type="InterPro" id="IPR011006">
    <property type="entry name" value="CheY-like_superfamily"/>
</dbReference>
<dbReference type="InterPro" id="IPR016032">
    <property type="entry name" value="Sig_transdc_resp-reg_C-effctor"/>
</dbReference>
<evidence type="ECO:0000256" key="1">
    <source>
        <dbReference type="ARBA" id="ARBA00022553"/>
    </source>
</evidence>
<dbReference type="Gene3D" id="3.40.50.2300">
    <property type="match status" value="1"/>
</dbReference>
<keyword evidence="1 5" id="KW-0597">Phosphoprotein</keyword>
<dbReference type="InterPro" id="IPR001789">
    <property type="entry name" value="Sig_transdc_resp-reg_receiver"/>
</dbReference>
<dbReference type="CDD" id="cd06170">
    <property type="entry name" value="LuxR_C_like"/>
    <property type="match status" value="1"/>
</dbReference>
<evidence type="ECO:0000313" key="9">
    <source>
        <dbReference type="Proteomes" id="UP001183648"/>
    </source>
</evidence>
<feature type="modified residue" description="4-aspartylphosphate" evidence="5">
    <location>
        <position position="57"/>
    </location>
</feature>
<dbReference type="PANTHER" id="PTHR43214:SF24">
    <property type="entry name" value="TRANSCRIPTIONAL REGULATORY PROTEIN NARL-RELATED"/>
    <property type="match status" value="1"/>
</dbReference>
<dbReference type="Pfam" id="PF00196">
    <property type="entry name" value="GerE"/>
    <property type="match status" value="1"/>
</dbReference>
<protein>
    <submittedName>
        <fullName evidence="8">DNA-binding NarL/FixJ family response regulator</fullName>
    </submittedName>
</protein>
<evidence type="ECO:0000256" key="5">
    <source>
        <dbReference type="PROSITE-ProRule" id="PRU00169"/>
    </source>
</evidence>
<dbReference type="EMBL" id="JAVDYG010000001">
    <property type="protein sequence ID" value="MDR7361566.1"/>
    <property type="molecule type" value="Genomic_DNA"/>
</dbReference>
<proteinExistence type="predicted"/>
<dbReference type="CDD" id="cd17535">
    <property type="entry name" value="REC_NarL-like"/>
    <property type="match status" value="1"/>
</dbReference>
<dbReference type="SUPFAM" id="SSF52172">
    <property type="entry name" value="CheY-like"/>
    <property type="match status" value="1"/>
</dbReference>
<feature type="domain" description="Response regulatory" evidence="7">
    <location>
        <begin position="6"/>
        <end position="123"/>
    </location>
</feature>
<dbReference type="Proteomes" id="UP001183648">
    <property type="component" value="Unassembled WGS sequence"/>
</dbReference>
<dbReference type="PROSITE" id="PS50043">
    <property type="entry name" value="HTH_LUXR_2"/>
    <property type="match status" value="1"/>
</dbReference>
<organism evidence="8 9">
    <name type="scientific">Nocardioides marmoribigeumensis</name>
    <dbReference type="NCBI Taxonomy" id="433649"/>
    <lineage>
        <taxon>Bacteria</taxon>
        <taxon>Bacillati</taxon>
        <taxon>Actinomycetota</taxon>
        <taxon>Actinomycetes</taxon>
        <taxon>Propionibacteriales</taxon>
        <taxon>Nocardioidaceae</taxon>
        <taxon>Nocardioides</taxon>
    </lineage>
</organism>
<comment type="caution">
    <text evidence="8">The sequence shown here is derived from an EMBL/GenBank/DDBJ whole genome shotgun (WGS) entry which is preliminary data.</text>
</comment>
<dbReference type="InterPro" id="IPR000792">
    <property type="entry name" value="Tscrpt_reg_LuxR_C"/>
</dbReference>
<keyword evidence="3 8" id="KW-0238">DNA-binding</keyword>
<dbReference type="SMART" id="SM00421">
    <property type="entry name" value="HTH_LUXR"/>
    <property type="match status" value="1"/>
</dbReference>
<dbReference type="PROSITE" id="PS50110">
    <property type="entry name" value="RESPONSE_REGULATORY"/>
    <property type="match status" value="1"/>
</dbReference>
<evidence type="ECO:0000256" key="2">
    <source>
        <dbReference type="ARBA" id="ARBA00023015"/>
    </source>
</evidence>
<dbReference type="GO" id="GO:0003677">
    <property type="term" value="F:DNA binding"/>
    <property type="evidence" value="ECO:0007669"/>
    <property type="project" value="UniProtKB-KW"/>
</dbReference>